<evidence type="ECO:0000313" key="3">
    <source>
        <dbReference type="Proteomes" id="UP000279259"/>
    </source>
</evidence>
<protein>
    <submittedName>
        <fullName evidence="2">Uncharacterized protein</fullName>
    </submittedName>
</protein>
<name>A0A427XPU1_9TREE</name>
<dbReference type="EMBL" id="RSCD01000032">
    <property type="protein sequence ID" value="RSH80843.1"/>
    <property type="molecule type" value="Genomic_DNA"/>
</dbReference>
<organism evidence="2 3">
    <name type="scientific">Saitozyma podzolica</name>
    <dbReference type="NCBI Taxonomy" id="1890683"/>
    <lineage>
        <taxon>Eukaryota</taxon>
        <taxon>Fungi</taxon>
        <taxon>Dikarya</taxon>
        <taxon>Basidiomycota</taxon>
        <taxon>Agaricomycotina</taxon>
        <taxon>Tremellomycetes</taxon>
        <taxon>Tremellales</taxon>
        <taxon>Trimorphomycetaceae</taxon>
        <taxon>Saitozyma</taxon>
    </lineage>
</organism>
<sequence>MPTAPDTPRQTLKGPDGRGEVGFALGFGGAGTGADVRQSSTVLIPGVRLSKAEPSRRCG</sequence>
<reference evidence="2 3" key="1">
    <citation type="submission" date="2018-11" db="EMBL/GenBank/DDBJ databases">
        <title>Genome sequence of Saitozyma podzolica DSM 27192.</title>
        <authorList>
            <person name="Aliyu H."/>
            <person name="Gorte O."/>
            <person name="Ochsenreither K."/>
        </authorList>
    </citation>
    <scope>NUCLEOTIDE SEQUENCE [LARGE SCALE GENOMIC DNA]</scope>
    <source>
        <strain evidence="2 3">DSM 27192</strain>
    </source>
</reference>
<gene>
    <name evidence="2" type="ORF">EHS25_007012</name>
</gene>
<proteinExistence type="predicted"/>
<feature type="region of interest" description="Disordered" evidence="1">
    <location>
        <begin position="1"/>
        <end position="24"/>
    </location>
</feature>
<dbReference type="Proteomes" id="UP000279259">
    <property type="component" value="Unassembled WGS sequence"/>
</dbReference>
<keyword evidence="3" id="KW-1185">Reference proteome</keyword>
<accession>A0A427XPU1</accession>
<evidence type="ECO:0000256" key="1">
    <source>
        <dbReference type="SAM" id="MobiDB-lite"/>
    </source>
</evidence>
<dbReference type="AlphaFoldDB" id="A0A427XPU1"/>
<evidence type="ECO:0000313" key="2">
    <source>
        <dbReference type="EMBL" id="RSH80843.1"/>
    </source>
</evidence>
<comment type="caution">
    <text evidence="2">The sequence shown here is derived from an EMBL/GenBank/DDBJ whole genome shotgun (WGS) entry which is preliminary data.</text>
</comment>